<dbReference type="Pfam" id="PF11749">
    <property type="entry name" value="DUF3305"/>
    <property type="match status" value="1"/>
</dbReference>
<dbReference type="RefSeq" id="WP_013032645.1">
    <property type="nucleotide sequence ID" value="NC_013960.1"/>
</dbReference>
<dbReference type="InterPro" id="IPR021736">
    <property type="entry name" value="DUF3305"/>
</dbReference>
<reference evidence="3" key="1">
    <citation type="submission" date="2010-04" db="EMBL/GenBank/DDBJ databases">
        <title>Complete genome sequence of Nitrosococcus halophilus Nc4, a salt-adapted, aerobic obligate ammonia-oxidizing sulfur purple bacterium.</title>
        <authorList>
            <consortium name="US DOE Joint Genome Institute"/>
            <person name="Campbell M.A."/>
            <person name="Malfatti S.A."/>
            <person name="Chain P.S.G."/>
            <person name="Heidelberg J.F."/>
            <person name="Ward B.B."/>
            <person name="Klotz M.G."/>
        </authorList>
    </citation>
    <scope>NUCLEOTIDE SEQUENCE [LARGE SCALE GENOMIC DNA]</scope>
    <source>
        <strain evidence="3">Nc4</strain>
    </source>
</reference>
<evidence type="ECO:0008006" key="4">
    <source>
        <dbReference type="Google" id="ProtNLM"/>
    </source>
</evidence>
<dbReference type="HOGENOM" id="CLU_114505_1_0_6"/>
<dbReference type="STRING" id="472759.Nhal_1624"/>
<dbReference type="OrthoDB" id="5796920at2"/>
<feature type="region of interest" description="Disordered" evidence="1">
    <location>
        <begin position="143"/>
        <end position="171"/>
    </location>
</feature>
<evidence type="ECO:0000256" key="1">
    <source>
        <dbReference type="SAM" id="MobiDB-lite"/>
    </source>
</evidence>
<gene>
    <name evidence="2" type="ordered locus">Nhal_1624</name>
</gene>
<dbReference type="EMBL" id="CP001798">
    <property type="protein sequence ID" value="ADE14758.1"/>
    <property type="molecule type" value="Genomic_DNA"/>
</dbReference>
<protein>
    <recommendedName>
        <fullName evidence="4">DUF3305 domain-containing protein</fullName>
    </recommendedName>
</protein>
<proteinExistence type="predicted"/>
<sequence length="171" mass="19834">MLSRKFPVALLMERRQIQQGYWILPHWQLLGVIAGNSLAGKDLGRVAVHSENNCEQFLWTGFGLRLFKDSAESYWYNLVGKTPSLFVVCRADTEYELAPFIVTADYDEAASHMEADDTVFSAPMPPEIYPWLEQYVVANYQPREKKKRKRKSWLEESKYGKGRPKIQQNRG</sequence>
<evidence type="ECO:0000313" key="3">
    <source>
        <dbReference type="Proteomes" id="UP000001844"/>
    </source>
</evidence>
<name>D5C299_NITHN</name>
<keyword evidence="3" id="KW-1185">Reference proteome</keyword>
<evidence type="ECO:0000313" key="2">
    <source>
        <dbReference type="EMBL" id="ADE14758.1"/>
    </source>
</evidence>
<dbReference type="AlphaFoldDB" id="D5C299"/>
<organism evidence="2 3">
    <name type="scientific">Nitrosococcus halophilus (strain Nc4)</name>
    <dbReference type="NCBI Taxonomy" id="472759"/>
    <lineage>
        <taxon>Bacteria</taxon>
        <taxon>Pseudomonadati</taxon>
        <taxon>Pseudomonadota</taxon>
        <taxon>Gammaproteobacteria</taxon>
        <taxon>Chromatiales</taxon>
        <taxon>Chromatiaceae</taxon>
        <taxon>Nitrosococcus</taxon>
    </lineage>
</organism>
<dbReference type="KEGG" id="nhl:Nhal_1624"/>
<dbReference type="eggNOG" id="ENOG5030IBT">
    <property type="taxonomic scope" value="Bacteria"/>
</dbReference>
<accession>D5C299</accession>
<dbReference type="Proteomes" id="UP000001844">
    <property type="component" value="Chromosome"/>
</dbReference>